<name>A0AA36J8B5_9DINO</name>
<keyword evidence="3" id="KW-1185">Reference proteome</keyword>
<dbReference type="EMBL" id="CAUJNA010003372">
    <property type="protein sequence ID" value="CAJ1400500.1"/>
    <property type="molecule type" value="Genomic_DNA"/>
</dbReference>
<sequence>MYVSSTTSSNSYGNEGLALSYYRNYNVSWHTPWKYFSGLESVDRNHLAPCNQTRFYSSSQDMKLYRDLTNDADGVDQLPDGTPGCRANTSHCIPFFTGGTGWNIEEWMQKSTIWNMPIAVAVAVNWSMFTQLLLMHESSFYWWTPDPTFLELRPHAIVYPFFDEAAWSRGDMRTENYLQSIDKYVSKDLALLAPNVQELIANFRIDLKALNFLLLENKVSGETIEDTACKWLKDNPGL</sequence>
<evidence type="ECO:0000313" key="2">
    <source>
        <dbReference type="EMBL" id="CAJ1400500.1"/>
    </source>
</evidence>
<dbReference type="SUPFAM" id="SSF53850">
    <property type="entry name" value="Periplasmic binding protein-like II"/>
    <property type="match status" value="1"/>
</dbReference>
<dbReference type="AlphaFoldDB" id="A0AA36J8B5"/>
<dbReference type="InterPro" id="IPR007210">
    <property type="entry name" value="ABC_Gly_betaine_transp_sub-bd"/>
</dbReference>
<comment type="caution">
    <text evidence="2">The sequence shown here is derived from an EMBL/GenBank/DDBJ whole genome shotgun (WGS) entry which is preliminary data.</text>
</comment>
<accession>A0AA36J8B5</accession>
<evidence type="ECO:0000259" key="1">
    <source>
        <dbReference type="Pfam" id="PF04069"/>
    </source>
</evidence>
<dbReference type="GO" id="GO:0022857">
    <property type="term" value="F:transmembrane transporter activity"/>
    <property type="evidence" value="ECO:0007669"/>
    <property type="project" value="InterPro"/>
</dbReference>
<gene>
    <name evidence="2" type="ORF">EVOR1521_LOCUS23824</name>
</gene>
<protein>
    <recommendedName>
        <fullName evidence="1">ABC-type glycine betaine transport system substrate-binding domain-containing protein</fullName>
    </recommendedName>
</protein>
<evidence type="ECO:0000313" key="3">
    <source>
        <dbReference type="Proteomes" id="UP001178507"/>
    </source>
</evidence>
<dbReference type="Pfam" id="PF04069">
    <property type="entry name" value="OpuAC"/>
    <property type="match status" value="1"/>
</dbReference>
<feature type="domain" description="ABC-type glycine betaine transport system substrate-binding" evidence="1">
    <location>
        <begin position="140"/>
        <end position="233"/>
    </location>
</feature>
<reference evidence="2" key="1">
    <citation type="submission" date="2023-08" db="EMBL/GenBank/DDBJ databases">
        <authorList>
            <person name="Chen Y."/>
            <person name="Shah S."/>
            <person name="Dougan E. K."/>
            <person name="Thang M."/>
            <person name="Chan C."/>
        </authorList>
    </citation>
    <scope>NUCLEOTIDE SEQUENCE</scope>
</reference>
<dbReference type="Proteomes" id="UP001178507">
    <property type="component" value="Unassembled WGS sequence"/>
</dbReference>
<proteinExistence type="predicted"/>
<dbReference type="GO" id="GO:0043190">
    <property type="term" value="C:ATP-binding cassette (ABC) transporter complex"/>
    <property type="evidence" value="ECO:0007669"/>
    <property type="project" value="InterPro"/>
</dbReference>
<organism evidence="2 3">
    <name type="scientific">Effrenium voratum</name>
    <dbReference type="NCBI Taxonomy" id="2562239"/>
    <lineage>
        <taxon>Eukaryota</taxon>
        <taxon>Sar</taxon>
        <taxon>Alveolata</taxon>
        <taxon>Dinophyceae</taxon>
        <taxon>Suessiales</taxon>
        <taxon>Symbiodiniaceae</taxon>
        <taxon>Effrenium</taxon>
    </lineage>
</organism>